<dbReference type="AlphaFoldDB" id="A0ABD1RKG8"/>
<comment type="caution">
    <text evidence="1">The sequence shown here is derived from an EMBL/GenBank/DDBJ whole genome shotgun (WGS) entry which is preliminary data.</text>
</comment>
<proteinExistence type="predicted"/>
<keyword evidence="2" id="KW-1185">Reference proteome</keyword>
<dbReference type="Gene3D" id="3.40.50.11610">
    <property type="entry name" value="Multifunctional 2-oxoglutarate metabolism enzyme, C-terminal domain"/>
    <property type="match status" value="1"/>
</dbReference>
<protein>
    <submittedName>
        <fullName evidence="1">Oxoglutarate dehydrogenase (Succinyl-transferring)</fullName>
    </submittedName>
</protein>
<evidence type="ECO:0000313" key="2">
    <source>
        <dbReference type="Proteomes" id="UP001604277"/>
    </source>
</evidence>
<organism evidence="1 2">
    <name type="scientific">Forsythia ovata</name>
    <dbReference type="NCBI Taxonomy" id="205694"/>
    <lineage>
        <taxon>Eukaryota</taxon>
        <taxon>Viridiplantae</taxon>
        <taxon>Streptophyta</taxon>
        <taxon>Embryophyta</taxon>
        <taxon>Tracheophyta</taxon>
        <taxon>Spermatophyta</taxon>
        <taxon>Magnoliopsida</taxon>
        <taxon>eudicotyledons</taxon>
        <taxon>Gunneridae</taxon>
        <taxon>Pentapetalae</taxon>
        <taxon>asterids</taxon>
        <taxon>lamiids</taxon>
        <taxon>Lamiales</taxon>
        <taxon>Oleaceae</taxon>
        <taxon>Forsythieae</taxon>
        <taxon>Forsythia</taxon>
    </lineage>
</organism>
<sequence length="103" mass="11957">MGLIVPLHGRQIWALYVFLNQDRHSTMHVRGGQLHFHMQRSLRCQEEPMNMGAYNYIAPRLCTCDESTRKGIIMDDIKYAGPCTICCHGYQFPHKFISKSRLS</sequence>
<gene>
    <name evidence="1" type="ORF">Fot_42191</name>
</gene>
<name>A0ABD1RKG8_9LAMI</name>
<dbReference type="InterPro" id="IPR042179">
    <property type="entry name" value="KGD_C_sf"/>
</dbReference>
<accession>A0ABD1RKG8</accession>
<evidence type="ECO:0000313" key="1">
    <source>
        <dbReference type="EMBL" id="KAL2488899.1"/>
    </source>
</evidence>
<dbReference type="Proteomes" id="UP001604277">
    <property type="component" value="Unassembled WGS sequence"/>
</dbReference>
<dbReference type="EMBL" id="JBFOLJ010000012">
    <property type="protein sequence ID" value="KAL2488899.1"/>
    <property type="molecule type" value="Genomic_DNA"/>
</dbReference>
<reference evidence="2" key="1">
    <citation type="submission" date="2024-07" db="EMBL/GenBank/DDBJ databases">
        <title>Two chromosome-level genome assemblies of Korean endemic species Abeliophyllum distichum and Forsythia ovata (Oleaceae).</title>
        <authorList>
            <person name="Jang H."/>
        </authorList>
    </citation>
    <scope>NUCLEOTIDE SEQUENCE [LARGE SCALE GENOMIC DNA]</scope>
</reference>